<feature type="signal peptide" evidence="1">
    <location>
        <begin position="1"/>
        <end position="23"/>
    </location>
</feature>
<keyword evidence="3" id="KW-1185">Reference proteome</keyword>
<dbReference type="AlphaFoldDB" id="A0A3R8QTM6"/>
<dbReference type="RefSeq" id="WP_125070690.1">
    <property type="nucleotide sequence ID" value="NZ_QWZQ01000001.1"/>
</dbReference>
<keyword evidence="1" id="KW-0732">Signal</keyword>
<feature type="chain" id="PRO_5038602244" evidence="1">
    <location>
        <begin position="24"/>
        <end position="165"/>
    </location>
</feature>
<name>A0A3R8QTM6_9LACO</name>
<comment type="caution">
    <text evidence="2">The sequence shown here is derived from an EMBL/GenBank/DDBJ whole genome shotgun (WGS) entry which is preliminary data.</text>
</comment>
<dbReference type="EMBL" id="QWZQ01000001">
    <property type="protein sequence ID" value="RRK11891.1"/>
    <property type="molecule type" value="Genomic_DNA"/>
</dbReference>
<dbReference type="Proteomes" id="UP000283633">
    <property type="component" value="Unassembled WGS sequence"/>
</dbReference>
<evidence type="ECO:0000313" key="2">
    <source>
        <dbReference type="EMBL" id="RRK11891.1"/>
    </source>
</evidence>
<organism evidence="2 3">
    <name type="scientific">Lactiplantibacillus garii</name>
    <dbReference type="NCBI Taxonomy" id="2306423"/>
    <lineage>
        <taxon>Bacteria</taxon>
        <taxon>Bacillati</taxon>
        <taxon>Bacillota</taxon>
        <taxon>Bacilli</taxon>
        <taxon>Lactobacillales</taxon>
        <taxon>Lactobacillaceae</taxon>
        <taxon>Lactiplantibacillus</taxon>
    </lineage>
</organism>
<proteinExistence type="predicted"/>
<evidence type="ECO:0000256" key="1">
    <source>
        <dbReference type="SAM" id="SignalP"/>
    </source>
</evidence>
<accession>A0A3R8QTM6</accession>
<evidence type="ECO:0000313" key="3">
    <source>
        <dbReference type="Proteomes" id="UP000283633"/>
    </source>
</evidence>
<sequence>MKKILRLVLLTAMFLLVMGAANTTVQAKRVGYSYSRLPKRMRGTWYTYTNFGYGKKKIYKLHMTNKNLRKYKKHKVYIGKKARKTAKYWTATQTGKIHGYRWIHTYGWQQTAGAGDYFNLHKFGKHQVLTTAGGAGVWDSTNYYRSKRVAKKMTHKRYPGFKYGY</sequence>
<reference evidence="2 3" key="1">
    <citation type="submission" date="2018-08" db="EMBL/GenBank/DDBJ databases">
        <title>Genome Lactobacillus garii FI11369.</title>
        <authorList>
            <person name="Diaz M."/>
            <person name="Narbad A."/>
        </authorList>
    </citation>
    <scope>NUCLEOTIDE SEQUENCE [LARGE SCALE GENOMIC DNA]</scope>
    <source>
        <strain evidence="2 3">FI11369</strain>
    </source>
</reference>
<protein>
    <submittedName>
        <fullName evidence="2">Uncharacterized protein</fullName>
    </submittedName>
</protein>
<gene>
    <name evidence="2" type="ORF">D1831_00695</name>
</gene>
<dbReference type="OrthoDB" id="2315357at2"/>